<feature type="compositionally biased region" description="Polar residues" evidence="1">
    <location>
        <begin position="113"/>
        <end position="122"/>
    </location>
</feature>
<dbReference type="Ensembl" id="ENSSHBT00005009883.1">
    <property type="protein sequence ID" value="ENSSHBP00005008212.1"/>
    <property type="gene ID" value="ENSSHBG00005007159.1"/>
</dbReference>
<dbReference type="AlphaFoldDB" id="A0A672U0F8"/>
<protein>
    <submittedName>
        <fullName evidence="2">Uncharacterized protein</fullName>
    </submittedName>
</protein>
<evidence type="ECO:0000313" key="2">
    <source>
        <dbReference type="Ensembl" id="ENSSHBP00005008212.1"/>
    </source>
</evidence>
<proteinExistence type="predicted"/>
<reference evidence="2 3" key="1">
    <citation type="submission" date="2019-11" db="EMBL/GenBank/DDBJ databases">
        <title>Strigops habroptila (kakapo) genome, bStrHab1, primary haplotype, v2.</title>
        <authorList>
            <person name="Jarvis E.D."/>
            <person name="Howard J."/>
            <person name="Rhie A."/>
            <person name="Phillippy A."/>
            <person name="Korlach J."/>
            <person name="Digby A."/>
            <person name="Iorns D."/>
            <person name="Eason D."/>
            <person name="Robertson B."/>
            <person name="Raemaekers T."/>
            <person name="Howe K."/>
            <person name="Lewin H."/>
            <person name="Damas J."/>
            <person name="Hastie A."/>
            <person name="Tracey A."/>
            <person name="Chow W."/>
            <person name="Fedrigo O."/>
        </authorList>
    </citation>
    <scope>NUCLEOTIDE SEQUENCE [LARGE SCALE GENOMIC DNA]</scope>
</reference>
<reference evidence="2" key="3">
    <citation type="submission" date="2025-09" db="UniProtKB">
        <authorList>
            <consortium name="Ensembl"/>
        </authorList>
    </citation>
    <scope>IDENTIFICATION</scope>
</reference>
<dbReference type="InParanoid" id="A0A672U0F8"/>
<reference evidence="2" key="2">
    <citation type="submission" date="2025-08" db="UniProtKB">
        <authorList>
            <consortium name="Ensembl"/>
        </authorList>
    </citation>
    <scope>IDENTIFICATION</scope>
</reference>
<feature type="region of interest" description="Disordered" evidence="1">
    <location>
        <begin position="1"/>
        <end position="130"/>
    </location>
</feature>
<name>A0A672U0F8_STRHB</name>
<keyword evidence="3" id="KW-1185">Reference proteome</keyword>
<accession>A0A672U0F8</accession>
<sequence>FSPRSTPSGSCRLPAPGSCGSPVPGLSLAREHSLRSALRAEPSRRLPGGPAGRCAGVEPPALRGPPGQTEAGAQGGLWEPDQPPAGMGAGALAIRVSRGWADGPGRRRCCQGISPSDSSPTETGWKPVAE</sequence>
<evidence type="ECO:0000256" key="1">
    <source>
        <dbReference type="SAM" id="MobiDB-lite"/>
    </source>
</evidence>
<organism evidence="2 3">
    <name type="scientific">Strigops habroptila</name>
    <name type="common">Kakapo</name>
    <dbReference type="NCBI Taxonomy" id="2489341"/>
    <lineage>
        <taxon>Eukaryota</taxon>
        <taxon>Metazoa</taxon>
        <taxon>Chordata</taxon>
        <taxon>Craniata</taxon>
        <taxon>Vertebrata</taxon>
        <taxon>Euteleostomi</taxon>
        <taxon>Archelosauria</taxon>
        <taxon>Archosauria</taxon>
        <taxon>Dinosauria</taxon>
        <taxon>Saurischia</taxon>
        <taxon>Theropoda</taxon>
        <taxon>Coelurosauria</taxon>
        <taxon>Aves</taxon>
        <taxon>Neognathae</taxon>
        <taxon>Neoaves</taxon>
        <taxon>Telluraves</taxon>
        <taxon>Australaves</taxon>
        <taxon>Psittaciformes</taxon>
        <taxon>Psittacidae</taxon>
        <taxon>Strigops</taxon>
    </lineage>
</organism>
<dbReference type="Proteomes" id="UP000472266">
    <property type="component" value="Chromosome 8"/>
</dbReference>
<evidence type="ECO:0000313" key="3">
    <source>
        <dbReference type="Proteomes" id="UP000472266"/>
    </source>
</evidence>